<keyword evidence="1" id="KW-0547">Nucleotide-binding</keyword>
<dbReference type="SUPFAM" id="SSF52540">
    <property type="entry name" value="P-loop containing nucleoside triphosphate hydrolases"/>
    <property type="match status" value="1"/>
</dbReference>
<evidence type="ECO:0000256" key="2">
    <source>
        <dbReference type="ARBA" id="ARBA00022840"/>
    </source>
</evidence>
<dbReference type="RefSeq" id="WP_378719618.1">
    <property type="nucleotide sequence ID" value="NZ_JBHLHV010000002.1"/>
</dbReference>
<organism evidence="3 4">
    <name type="scientific">Microbacterium plantarum</name>
    <dbReference type="NCBI Taxonomy" id="1816425"/>
    <lineage>
        <taxon>Bacteria</taxon>
        <taxon>Bacillati</taxon>
        <taxon>Actinomycetota</taxon>
        <taxon>Actinomycetes</taxon>
        <taxon>Micrococcales</taxon>
        <taxon>Microbacteriaceae</taxon>
        <taxon>Microbacterium</taxon>
    </lineage>
</organism>
<keyword evidence="4" id="KW-1185">Reference proteome</keyword>
<accession>A0ABV5EV63</accession>
<dbReference type="EMBL" id="JBHLHV010000002">
    <property type="protein sequence ID" value="MFB8893858.1"/>
    <property type="molecule type" value="Genomic_DNA"/>
</dbReference>
<dbReference type="PANTHER" id="PTHR43384">
    <property type="entry name" value="SEPTUM SITE-DETERMINING PROTEIN MIND HOMOLOG, CHLOROPLASTIC-RELATED"/>
    <property type="match status" value="1"/>
</dbReference>
<evidence type="ECO:0000313" key="3">
    <source>
        <dbReference type="EMBL" id="MFB8893858.1"/>
    </source>
</evidence>
<name>A0ABV5EV63_9MICO</name>
<proteinExistence type="predicted"/>
<protein>
    <submittedName>
        <fullName evidence="3">CpaE family protein</fullName>
    </submittedName>
</protein>
<gene>
    <name evidence="3" type="ORF">AB7P39_13500</name>
</gene>
<dbReference type="InterPro" id="IPR027417">
    <property type="entry name" value="P-loop_NTPase"/>
</dbReference>
<dbReference type="Gene3D" id="3.40.50.300">
    <property type="entry name" value="P-loop containing nucleotide triphosphate hydrolases"/>
    <property type="match status" value="1"/>
</dbReference>
<sequence>MRIVVAIPDAAPFTERLRAGGFTEVTALAPEDVAAAAHDATSAWSAPQARELSGTAAVIAGADVLLLAASRSWLTRDVVELCDRTATRIVAWSRGAAEHRAAEILGVAVVDSTTDALDAVTAVPASTPPVRSQGRVIVVWGASGAPGRTTMSIEIARETARDGRSVALADADAHAPAVAVALGVPDEGPGLAGACRRASRGELTAAELARIAEPAGAVDVLVGINRPARWPELGFERVMRVLETCRDWVDDVVVDVSASLERDEAIVSDLDGPRRNAATLAALESADLVVAVAAADPVGLSRFLRAYPELRATVGAVPVHVVVNKLRGGPLGIDPRGQIRRSFERYAGIERCWFVPWDPRATDAALLAARPVGEGNGRGPIPAAVRRLVGEAISPPMRAVAASRRHRVTAHAASAGSAP</sequence>
<evidence type="ECO:0000256" key="1">
    <source>
        <dbReference type="ARBA" id="ARBA00022741"/>
    </source>
</evidence>
<evidence type="ECO:0000313" key="4">
    <source>
        <dbReference type="Proteomes" id="UP001589643"/>
    </source>
</evidence>
<keyword evidence="2" id="KW-0067">ATP-binding</keyword>
<dbReference type="InterPro" id="IPR050625">
    <property type="entry name" value="ParA/MinD_ATPase"/>
</dbReference>
<dbReference type="PANTHER" id="PTHR43384:SF6">
    <property type="entry name" value="SEPTUM SITE-DETERMINING PROTEIN MIND HOMOLOG, CHLOROPLASTIC"/>
    <property type="match status" value="1"/>
</dbReference>
<comment type="caution">
    <text evidence="3">The sequence shown here is derived from an EMBL/GenBank/DDBJ whole genome shotgun (WGS) entry which is preliminary data.</text>
</comment>
<dbReference type="Proteomes" id="UP001589643">
    <property type="component" value="Unassembled WGS sequence"/>
</dbReference>
<reference evidence="3 4" key="1">
    <citation type="submission" date="2024-08" db="EMBL/GenBank/DDBJ databases">
        <title>Heavy metals resistant antinobacteria isolated from wastewater.</title>
        <authorList>
            <person name="Roman Ponce B."/>
            <person name="Blanco Mercado M.A."/>
            <person name="Avila Aldana I.N."/>
            <person name="Morales Arrieta S."/>
        </authorList>
    </citation>
    <scope>NUCLEOTIDE SEQUENCE [LARGE SCALE GENOMIC DNA]</scope>
    <source>
        <strain evidence="4">sma-1</strain>
    </source>
</reference>